<evidence type="ECO:0000256" key="2">
    <source>
        <dbReference type="ARBA" id="ARBA00022679"/>
    </source>
</evidence>
<dbReference type="CDD" id="cd05781">
    <property type="entry name" value="DNA_polB_B3_exo"/>
    <property type="match status" value="1"/>
</dbReference>
<organism evidence="10 11">
    <name type="scientific">Infirmifilum lucidum</name>
    <dbReference type="NCBI Taxonomy" id="2776706"/>
    <lineage>
        <taxon>Archaea</taxon>
        <taxon>Thermoproteota</taxon>
        <taxon>Thermoprotei</taxon>
        <taxon>Thermofilales</taxon>
        <taxon>Thermofilaceae</taxon>
        <taxon>Infirmifilum</taxon>
    </lineage>
</organism>
<dbReference type="InterPro" id="IPR023211">
    <property type="entry name" value="DNA_pol_palm_dom_sf"/>
</dbReference>
<dbReference type="EC" id="2.7.7.7" evidence="7"/>
<feature type="domain" description="DNA-directed DNA polymerase family B multifunctional" evidence="8">
    <location>
        <begin position="371"/>
        <end position="767"/>
    </location>
</feature>
<dbReference type="SUPFAM" id="SSF56672">
    <property type="entry name" value="DNA/RNA polymerases"/>
    <property type="match status" value="1"/>
</dbReference>
<comment type="catalytic activity">
    <reaction evidence="6 7">
        <text>DNA(n) + a 2'-deoxyribonucleoside 5'-triphosphate = DNA(n+1) + diphosphate</text>
        <dbReference type="Rhea" id="RHEA:22508"/>
        <dbReference type="Rhea" id="RHEA-COMP:17339"/>
        <dbReference type="Rhea" id="RHEA-COMP:17340"/>
        <dbReference type="ChEBI" id="CHEBI:33019"/>
        <dbReference type="ChEBI" id="CHEBI:61560"/>
        <dbReference type="ChEBI" id="CHEBI:173112"/>
        <dbReference type="EC" id="2.7.7.7"/>
    </reaction>
</comment>
<evidence type="ECO:0000256" key="3">
    <source>
        <dbReference type="ARBA" id="ARBA00022695"/>
    </source>
</evidence>
<dbReference type="Proteomes" id="UP000594121">
    <property type="component" value="Chromosome"/>
</dbReference>
<dbReference type="GO" id="GO:0000166">
    <property type="term" value="F:nucleotide binding"/>
    <property type="evidence" value="ECO:0007669"/>
    <property type="project" value="InterPro"/>
</dbReference>
<proteinExistence type="inferred from homology"/>
<protein>
    <recommendedName>
        <fullName evidence="7">DNA polymerase</fullName>
        <ecNumber evidence="7">2.7.7.7</ecNumber>
    </recommendedName>
</protein>
<dbReference type="GeneID" id="59149347"/>
<dbReference type="InParanoid" id="A0A7L9FF38"/>
<dbReference type="RefSeq" id="WP_192818213.1">
    <property type="nucleotide sequence ID" value="NZ_CP062310.1"/>
</dbReference>
<dbReference type="InterPro" id="IPR012337">
    <property type="entry name" value="RNaseH-like_sf"/>
</dbReference>
<dbReference type="InterPro" id="IPR043502">
    <property type="entry name" value="DNA/RNA_pol_sf"/>
</dbReference>
<evidence type="ECO:0000256" key="6">
    <source>
        <dbReference type="ARBA" id="ARBA00049244"/>
    </source>
</evidence>
<dbReference type="Pfam" id="PF00136">
    <property type="entry name" value="DNA_pol_B"/>
    <property type="match status" value="1"/>
</dbReference>
<dbReference type="FunCoup" id="A0A7L9FF38">
    <property type="interactions" value="29"/>
</dbReference>
<dbReference type="NCBIfam" id="TIGR00592">
    <property type="entry name" value="pol2"/>
    <property type="match status" value="1"/>
</dbReference>
<dbReference type="PANTHER" id="PTHR10322">
    <property type="entry name" value="DNA POLYMERASE CATALYTIC SUBUNIT"/>
    <property type="match status" value="1"/>
</dbReference>
<dbReference type="SMART" id="SM00486">
    <property type="entry name" value="POLBc"/>
    <property type="match status" value="1"/>
</dbReference>
<dbReference type="AlphaFoldDB" id="A0A7L9FF38"/>
<evidence type="ECO:0000256" key="5">
    <source>
        <dbReference type="ARBA" id="ARBA00023125"/>
    </source>
</evidence>
<evidence type="ECO:0000256" key="4">
    <source>
        <dbReference type="ARBA" id="ARBA00022932"/>
    </source>
</evidence>
<reference evidence="10 11" key="1">
    <citation type="submission" date="2020-10" db="EMBL/GenBank/DDBJ databases">
        <title>Thermofilum lucidum 3507LT sp. nov. a novel member of Thermofilaceae family isolated from Chile hot spring, and proposal of description order Thermofilales.</title>
        <authorList>
            <person name="Zayulina K.S."/>
            <person name="Elcheninov A.G."/>
            <person name="Toshchakov S.V."/>
            <person name="Kublanov I.V."/>
        </authorList>
    </citation>
    <scope>NUCLEOTIDE SEQUENCE [LARGE SCALE GENOMIC DNA]</scope>
    <source>
        <strain evidence="10 11">3507LT</strain>
    </source>
</reference>
<keyword evidence="11" id="KW-1185">Reference proteome</keyword>
<keyword evidence="2 7" id="KW-0808">Transferase</keyword>
<accession>A0A7L9FF38</accession>
<feature type="domain" description="DNA-directed DNA polymerase family B exonuclease" evidence="9">
    <location>
        <begin position="222"/>
        <end position="294"/>
    </location>
</feature>
<dbReference type="GO" id="GO:0003887">
    <property type="term" value="F:DNA-directed DNA polymerase activity"/>
    <property type="evidence" value="ECO:0007669"/>
    <property type="project" value="UniProtKB-KW"/>
</dbReference>
<evidence type="ECO:0000259" key="9">
    <source>
        <dbReference type="Pfam" id="PF03104"/>
    </source>
</evidence>
<dbReference type="EMBL" id="CP062310">
    <property type="protein sequence ID" value="QOJ78241.1"/>
    <property type="molecule type" value="Genomic_DNA"/>
</dbReference>
<gene>
    <name evidence="10" type="ORF">IG193_05585</name>
</gene>
<dbReference type="InterPro" id="IPR042087">
    <property type="entry name" value="DNA_pol_B_thumb"/>
</dbReference>
<dbReference type="SUPFAM" id="SSF53098">
    <property type="entry name" value="Ribonuclease H-like"/>
    <property type="match status" value="1"/>
</dbReference>
<dbReference type="Gene3D" id="1.10.287.690">
    <property type="entry name" value="Helix hairpin bin"/>
    <property type="match status" value="1"/>
</dbReference>
<dbReference type="Gene3D" id="3.30.420.10">
    <property type="entry name" value="Ribonuclease H-like superfamily/Ribonuclease H"/>
    <property type="match status" value="1"/>
</dbReference>
<keyword evidence="7" id="KW-0235">DNA replication</keyword>
<dbReference type="CDD" id="cd05536">
    <property type="entry name" value="POLBc_B3"/>
    <property type="match status" value="1"/>
</dbReference>
<dbReference type="InterPro" id="IPR006172">
    <property type="entry name" value="DNA-dir_DNA_pol_B"/>
</dbReference>
<keyword evidence="3 7" id="KW-0548">Nucleotidyltransferase</keyword>
<dbReference type="PROSITE" id="PS00116">
    <property type="entry name" value="DNA_POLYMERASE_B"/>
    <property type="match status" value="1"/>
</dbReference>
<dbReference type="Pfam" id="PF03104">
    <property type="entry name" value="DNA_pol_B_exo1"/>
    <property type="match status" value="2"/>
</dbReference>
<dbReference type="Gene3D" id="3.30.342.10">
    <property type="entry name" value="DNA Polymerase, chain B, domain 1"/>
    <property type="match status" value="1"/>
</dbReference>
<keyword evidence="4 7" id="KW-0239">DNA-directed DNA polymerase</keyword>
<keyword evidence="5 7" id="KW-0238">DNA-binding</keyword>
<dbReference type="InterPro" id="IPR050240">
    <property type="entry name" value="DNA_pol_type-B"/>
</dbReference>
<dbReference type="InterPro" id="IPR017964">
    <property type="entry name" value="DNA-dir_DNA_pol_B_CS"/>
</dbReference>
<evidence type="ECO:0000259" key="8">
    <source>
        <dbReference type="Pfam" id="PF00136"/>
    </source>
</evidence>
<sequence>MAEEVFWILDVNYEVVGEVPEIRLWGISENGERVAVIDRNFRPYFYILPSQERVTDEFVRIIRSSLAGVKFLSLEKVERKYYGKSVEAVKVVLADPRDVPKAREIAARVKDAREVLEADIRFYMRYMVDNGVRPSSWHIAKVKEVEKPRSWRVDRVYMALEPPRYIEEQKVPDLKIYAFDIECYNRYGEPDPERDPIILVSRATRSGVETFEADGKTDERPLREFMEDLLSEDPDVVVGYNSNHFDWPYIIARAHKARIRFDVARSSGEPAQSVYGHYSVVGRANIDLYDYASEIPEVKVKTLENIADYLGVLKKSERVLIDPMAIYEYWDDETKRPVLRQYNRDDAVSTFRLAEVVLPFAIQLSSLVGLPLDQVFAASVGNRVEWHLIRQAFLYGELVPNAKERPEETYRGAIVLKPKPGIHEDIAVLDFSSMYPNIMIRYNISPDTYLPLGVYVPADEVYTAPEVGHRFRKVPPGFYARVLTDLLEARRQIREQMKGLSPSSDMYRVLDERQKAIKVVTNATYGYSGWGMARWYMREVAEATTAWGRELIKKTLAYAQSIGLTVIYGDTDSIFVKYDPEKIEKLVSYVEGKLGFEIKIDKVYSKVFFTEAKKRYCGLLKDGRIDVVGLEAVRGDWAEISKEIQEKVIEVVLREGDPWRAVEYVRSVIRDIESGKIQISKLIIWKTLSKSLDEYEVDAPHVRAARIMASSGWKVSKGSKVGYIVVKGGGKVSEKVLPWFMVKDAAEVDTEYYIERQIIPAALRILEYFGIKEEHFRTGRRQPSLFDFIS</sequence>
<comment type="similarity">
    <text evidence="1 7">Belongs to the DNA polymerase type-B family.</text>
</comment>
<dbReference type="InterPro" id="IPR036397">
    <property type="entry name" value="RNaseH_sf"/>
</dbReference>
<dbReference type="Gene3D" id="1.10.132.60">
    <property type="entry name" value="DNA polymerase family B, C-terminal domain"/>
    <property type="match status" value="1"/>
</dbReference>
<dbReference type="GO" id="GO:0006261">
    <property type="term" value="P:DNA-templated DNA replication"/>
    <property type="evidence" value="ECO:0007669"/>
    <property type="project" value="TreeGrafter"/>
</dbReference>
<dbReference type="PANTHER" id="PTHR10322:SF23">
    <property type="entry name" value="DNA POLYMERASE DELTA CATALYTIC SUBUNIT"/>
    <property type="match status" value="1"/>
</dbReference>
<dbReference type="PRINTS" id="PR00106">
    <property type="entry name" value="DNAPOLB"/>
</dbReference>
<dbReference type="GO" id="GO:0003677">
    <property type="term" value="F:DNA binding"/>
    <property type="evidence" value="ECO:0007669"/>
    <property type="project" value="UniProtKB-KW"/>
</dbReference>
<feature type="domain" description="DNA-directed DNA polymerase family B exonuclease" evidence="9">
    <location>
        <begin position="115"/>
        <end position="205"/>
    </location>
</feature>
<dbReference type="InterPro" id="IPR006133">
    <property type="entry name" value="DNA-dir_DNA_pol_B_exonuc"/>
</dbReference>
<dbReference type="KEGG" id="thel:IG193_05585"/>
<name>A0A7L9FF38_9CREN</name>
<dbReference type="InterPro" id="IPR006134">
    <property type="entry name" value="DNA-dir_DNA_pol_B_multi_dom"/>
</dbReference>
<dbReference type="Gene3D" id="3.90.1600.10">
    <property type="entry name" value="Palm domain of DNA polymerase"/>
    <property type="match status" value="1"/>
</dbReference>
<evidence type="ECO:0000313" key="11">
    <source>
        <dbReference type="Proteomes" id="UP000594121"/>
    </source>
</evidence>
<evidence type="ECO:0000256" key="1">
    <source>
        <dbReference type="ARBA" id="ARBA00005755"/>
    </source>
</evidence>
<evidence type="ECO:0000256" key="7">
    <source>
        <dbReference type="RuleBase" id="RU000442"/>
    </source>
</evidence>
<evidence type="ECO:0000313" key="10">
    <source>
        <dbReference type="EMBL" id="QOJ78241.1"/>
    </source>
</evidence>